<feature type="transmembrane region" description="Helical" evidence="2">
    <location>
        <begin position="21"/>
        <end position="40"/>
    </location>
</feature>
<accession>A0A7X0HA48</accession>
<gene>
    <name evidence="4" type="ORF">HNQ79_000319</name>
</gene>
<evidence type="ECO:0000256" key="1">
    <source>
        <dbReference type="SAM" id="Coils"/>
    </source>
</evidence>
<evidence type="ECO:0000256" key="2">
    <source>
        <dbReference type="SAM" id="Phobius"/>
    </source>
</evidence>
<dbReference type="RefSeq" id="WP_229923149.1">
    <property type="nucleotide sequence ID" value="NZ_BNBN01000001.1"/>
</dbReference>
<feature type="transmembrane region" description="Helical" evidence="2">
    <location>
        <begin position="75"/>
        <end position="97"/>
    </location>
</feature>
<keyword evidence="5" id="KW-1185">Reference proteome</keyword>
<feature type="transmembrane region" description="Helical" evidence="2">
    <location>
        <begin position="46"/>
        <end position="63"/>
    </location>
</feature>
<proteinExistence type="predicted"/>
<keyword evidence="1" id="KW-0175">Coiled coil</keyword>
<keyword evidence="2" id="KW-1133">Transmembrane helix</keyword>
<feature type="domain" description="DUF4190" evidence="3">
    <location>
        <begin position="21"/>
        <end position="88"/>
    </location>
</feature>
<name>A0A7X0HA48_9ACTN</name>
<dbReference type="Pfam" id="PF13828">
    <property type="entry name" value="DUF4190"/>
    <property type="match status" value="1"/>
</dbReference>
<comment type="caution">
    <text evidence="4">The sequence shown here is derived from an EMBL/GenBank/DDBJ whole genome shotgun (WGS) entry which is preliminary data.</text>
</comment>
<evidence type="ECO:0000259" key="3">
    <source>
        <dbReference type="Pfam" id="PF13828"/>
    </source>
</evidence>
<dbReference type="EMBL" id="JACHEM010000001">
    <property type="protein sequence ID" value="MBB6433881.1"/>
    <property type="molecule type" value="Genomic_DNA"/>
</dbReference>
<evidence type="ECO:0000313" key="5">
    <source>
        <dbReference type="Proteomes" id="UP000540423"/>
    </source>
</evidence>
<protein>
    <recommendedName>
        <fullName evidence="3">DUF4190 domain-containing protein</fullName>
    </recommendedName>
</protein>
<keyword evidence="2" id="KW-0812">Transmembrane</keyword>
<organism evidence="4 5">
    <name type="scientific">Streptomyces candidus</name>
    <dbReference type="NCBI Taxonomy" id="67283"/>
    <lineage>
        <taxon>Bacteria</taxon>
        <taxon>Bacillati</taxon>
        <taxon>Actinomycetota</taxon>
        <taxon>Actinomycetes</taxon>
        <taxon>Kitasatosporales</taxon>
        <taxon>Streptomycetaceae</taxon>
        <taxon>Streptomyces</taxon>
    </lineage>
</organism>
<reference evidence="4 5" key="1">
    <citation type="submission" date="2020-08" db="EMBL/GenBank/DDBJ databases">
        <title>Genomic Encyclopedia of Type Strains, Phase IV (KMG-IV): sequencing the most valuable type-strain genomes for metagenomic binning, comparative biology and taxonomic classification.</title>
        <authorList>
            <person name="Goeker M."/>
        </authorList>
    </citation>
    <scope>NUCLEOTIDE SEQUENCE [LARGE SCALE GENOMIC DNA]</scope>
    <source>
        <strain evidence="4 5">DSM 40141</strain>
    </source>
</reference>
<feature type="coiled-coil region" evidence="1">
    <location>
        <begin position="111"/>
        <end position="140"/>
    </location>
</feature>
<keyword evidence="2" id="KW-0472">Membrane</keyword>
<dbReference type="InterPro" id="IPR025241">
    <property type="entry name" value="DUF4190"/>
</dbReference>
<dbReference type="AlphaFoldDB" id="A0A7X0HA48"/>
<dbReference type="Proteomes" id="UP000540423">
    <property type="component" value="Unassembled WGS sequence"/>
</dbReference>
<sequence length="268" mass="28192">MPPYGQPSTVPAPYGPPRNGMGVAALVLGLVGVFLGMAVFLFWASWLPALLAVVFGFVGLGHVKQGRANNRGLAMAGLILGNVGLLMALGGGAFTVVSVKAFAEHADESILEIEASESAEAAEEAKAEEAERAREAAKHLALGETYTYENGLKVTVAKPRPYTPGEIAFGHEKGEKAIQLVVTVDNPTSGTVTMDTHLPYVNDAEGVDADLLIDSSNQQRVLKTTFPPGKKAVGKYAYSLPGDAADKIEVSLITDYGFVYWAGPTTAE</sequence>
<evidence type="ECO:0000313" key="4">
    <source>
        <dbReference type="EMBL" id="MBB6433881.1"/>
    </source>
</evidence>